<reference evidence="2" key="1">
    <citation type="submission" date="2018-09" db="EMBL/GenBank/DDBJ databases">
        <title>Paracoccus onubensis nov. sp. a moderate halophilic bacterium isolated from Gruta de las Maravillas (Aracena, Spain).</title>
        <authorList>
            <person name="Jurado V."/>
            <person name="Gutierrez-Patricio S."/>
            <person name="Gonzalez-Pimentel J.L."/>
            <person name="Miller A.Z."/>
            <person name="Laiz L."/>
            <person name="Saiz-Jimenez C."/>
        </authorList>
    </citation>
    <scope>NUCLEOTIDE SEQUENCE [LARGE SCALE GENOMIC DNA]</scope>
    <source>
        <strain evidence="2">DSM 26381</strain>
    </source>
</reference>
<evidence type="ECO:0000313" key="2">
    <source>
        <dbReference type="Proteomes" id="UP000283587"/>
    </source>
</evidence>
<dbReference type="EMBL" id="QZEW01000005">
    <property type="protein sequence ID" value="RJL21306.1"/>
    <property type="molecule type" value="Genomic_DNA"/>
</dbReference>
<name>A0A419ABW3_9RHOB</name>
<keyword evidence="2" id="KW-1185">Reference proteome</keyword>
<sequence>MSEGRSEAGVPPSAEDRPTLAAFRRLERENELLIGHAEALASALGACPNCWGTIADCEDCCGTGRPGAFPPDRAGFDHFVLPVVMRLLNDGWQSDTIVRAAQQRAAGSQ</sequence>
<comment type="caution">
    <text evidence="1">The sequence shown here is derived from an EMBL/GenBank/DDBJ whole genome shotgun (WGS) entry which is preliminary data.</text>
</comment>
<gene>
    <name evidence="1" type="ORF">D3P05_01645</name>
</gene>
<dbReference type="AlphaFoldDB" id="A0A419ABW3"/>
<accession>A0A419ABW3</accession>
<proteinExistence type="predicted"/>
<protein>
    <submittedName>
        <fullName evidence="1">Uncharacterized protein</fullName>
    </submittedName>
</protein>
<evidence type="ECO:0000313" key="1">
    <source>
        <dbReference type="EMBL" id="RJL21306.1"/>
    </source>
</evidence>
<dbReference type="Proteomes" id="UP000283587">
    <property type="component" value="Unassembled WGS sequence"/>
</dbReference>
<organism evidence="1 2">
    <name type="scientific">Paracoccus siganidrum</name>
    <dbReference type="NCBI Taxonomy" id="1276757"/>
    <lineage>
        <taxon>Bacteria</taxon>
        <taxon>Pseudomonadati</taxon>
        <taxon>Pseudomonadota</taxon>
        <taxon>Alphaproteobacteria</taxon>
        <taxon>Rhodobacterales</taxon>
        <taxon>Paracoccaceae</taxon>
        <taxon>Paracoccus</taxon>
    </lineage>
</organism>